<feature type="transmembrane region" description="Helical" evidence="1">
    <location>
        <begin position="149"/>
        <end position="169"/>
    </location>
</feature>
<evidence type="ECO:0000313" key="3">
    <source>
        <dbReference type="EnsemblPlants" id="ONIVA01G47790.1"/>
    </source>
</evidence>
<dbReference type="HOGENOM" id="CLU_009180_3_0_1"/>
<reference evidence="3" key="1">
    <citation type="submission" date="2015-04" db="UniProtKB">
        <authorList>
            <consortium name="EnsemblPlants"/>
        </authorList>
    </citation>
    <scope>IDENTIFICATION</scope>
    <source>
        <strain evidence="3">SL10</strain>
    </source>
</reference>
<dbReference type="Gramene" id="ONIVA01G47790.1">
    <property type="protein sequence ID" value="ONIVA01G47790.1"/>
    <property type="gene ID" value="ONIVA01G47790"/>
</dbReference>
<dbReference type="OMA" id="WIDHRND"/>
<dbReference type="eggNOG" id="ENOG502QQBP">
    <property type="taxonomic scope" value="Eukaryota"/>
</dbReference>
<feature type="transmembrane region" description="Helical" evidence="1">
    <location>
        <begin position="340"/>
        <end position="360"/>
    </location>
</feature>
<dbReference type="Pfam" id="PF04578">
    <property type="entry name" value="DUF594"/>
    <property type="match status" value="1"/>
</dbReference>
<keyword evidence="1" id="KW-0472">Membrane</keyword>
<sequence>MGFNPPVPQNDSDWEIRVAVLLSLTLQILLIFVGPMRKRSSHPVPRFAVWSCYLLADWVADLALGLLLNNLGNISGGNGSSSSSSSSSISHLSAGVGGFKRGPGGGSTNNTSSGGGSPPIFAFWTPFLLLHLGGPDTITAYSLEDNELWLRHLIGLLFELFSAFVVFSCSVKSNPMVPATALIFLVGIIKYGERTYSLYSGSVSGFRDKILGEPNPGPNYAKLMTEFDSKKKAGLLVEITIADGEASKAKEALEEGEEVRLVKESNKSLEAMAYDFFTMFRLLFVNLILSYKERRISQAYFLDRHDMTAGKAFEVVEVELNFIYDMVYTKAPVSHSFRGCVLRCVGIACLVIAILLFALLDKTAILPVDRGITYALLLGGLALDVAAILMLLCSNRMIVFLEAKHMAWLSRVARAVRPRTKRWSERTSQLNLICYCLGKPKEQEGRRHCCRRKTIPPSVMRFLIWVADKVSVRETLDDFFFIQRKPVSCSHIDNNNKKMNHLCCWHKEEKPHVDVLTYVFDRLKKEAQKFKGSTDYDLMKKLCGYRGEGTLKDDEELVRDIQMELTKATREELSLRLTEEESSSSTTKKKEAEEITHDVLQLADKKKKEIDDLVKEKLDGVLRNSIEREFDESLLLWHIATDLCCHRERKGPTQMHDTNGLMSISETLSEYMLYLLVRQPEMLSATAGIGLLRYRDTCAEARRFFKSAEAWDPNHDDARRMLLSVNTSKKPADVKGDRSKSVLFDACILAKVLWELDYDTMWRVVAGVWREMLTYAAGKCHGSTHVRQLSRGGELITLVWFLMAHMGMGDMYRINEGDAKAKLIVHDQ</sequence>
<dbReference type="STRING" id="4536.A0A0E0FXY9"/>
<feature type="domain" description="DUF4220" evidence="2">
    <location>
        <begin position="50"/>
        <end position="434"/>
    </location>
</feature>
<dbReference type="InterPro" id="IPR025315">
    <property type="entry name" value="DUF4220"/>
</dbReference>
<evidence type="ECO:0000313" key="4">
    <source>
        <dbReference type="Proteomes" id="UP000006591"/>
    </source>
</evidence>
<accession>A0A0E0FXY9</accession>
<proteinExistence type="predicted"/>
<evidence type="ECO:0000256" key="1">
    <source>
        <dbReference type="SAM" id="Phobius"/>
    </source>
</evidence>
<feature type="transmembrane region" description="Helical" evidence="1">
    <location>
        <begin position="47"/>
        <end position="68"/>
    </location>
</feature>
<name>A0A0E0FXY9_ORYNI</name>
<protein>
    <recommendedName>
        <fullName evidence="2">DUF4220 domain-containing protein</fullName>
    </recommendedName>
</protein>
<keyword evidence="1" id="KW-1133">Transmembrane helix</keyword>
<dbReference type="PANTHER" id="PTHR31325">
    <property type="entry name" value="OS01G0798800 PROTEIN-RELATED"/>
    <property type="match status" value="1"/>
</dbReference>
<dbReference type="Proteomes" id="UP000006591">
    <property type="component" value="Chromosome 1"/>
</dbReference>
<feature type="transmembrane region" description="Helical" evidence="1">
    <location>
        <begin position="16"/>
        <end position="35"/>
    </location>
</feature>
<dbReference type="EnsemblPlants" id="ONIVA01G47790.1">
    <property type="protein sequence ID" value="ONIVA01G47790.1"/>
    <property type="gene ID" value="ONIVA01G47790"/>
</dbReference>
<keyword evidence="4" id="KW-1185">Reference proteome</keyword>
<reference evidence="3" key="2">
    <citation type="submission" date="2018-04" db="EMBL/GenBank/DDBJ databases">
        <title>OnivRS2 (Oryza nivara Reference Sequence Version 2).</title>
        <authorList>
            <person name="Zhang J."/>
            <person name="Kudrna D."/>
            <person name="Lee S."/>
            <person name="Talag J."/>
            <person name="Rajasekar S."/>
            <person name="Welchert J."/>
            <person name="Hsing Y.-I."/>
            <person name="Wing R.A."/>
        </authorList>
    </citation>
    <scope>NUCLEOTIDE SEQUENCE [LARGE SCALE GENOMIC DNA]</scope>
</reference>
<dbReference type="AlphaFoldDB" id="A0A0E0FXY9"/>
<organism evidence="3">
    <name type="scientific">Oryza nivara</name>
    <name type="common">Indian wild rice</name>
    <name type="synonym">Oryza sativa f. spontanea</name>
    <dbReference type="NCBI Taxonomy" id="4536"/>
    <lineage>
        <taxon>Eukaryota</taxon>
        <taxon>Viridiplantae</taxon>
        <taxon>Streptophyta</taxon>
        <taxon>Embryophyta</taxon>
        <taxon>Tracheophyta</taxon>
        <taxon>Spermatophyta</taxon>
        <taxon>Magnoliopsida</taxon>
        <taxon>Liliopsida</taxon>
        <taxon>Poales</taxon>
        <taxon>Poaceae</taxon>
        <taxon>BOP clade</taxon>
        <taxon>Oryzoideae</taxon>
        <taxon>Oryzeae</taxon>
        <taxon>Oryzinae</taxon>
        <taxon>Oryza</taxon>
    </lineage>
</organism>
<evidence type="ECO:0000259" key="2">
    <source>
        <dbReference type="Pfam" id="PF13968"/>
    </source>
</evidence>
<feature type="transmembrane region" description="Helical" evidence="1">
    <location>
        <begin position="372"/>
        <end position="392"/>
    </location>
</feature>
<dbReference type="Pfam" id="PF13968">
    <property type="entry name" value="DUF4220"/>
    <property type="match status" value="1"/>
</dbReference>
<keyword evidence="1" id="KW-0812">Transmembrane</keyword>
<dbReference type="InterPro" id="IPR007658">
    <property type="entry name" value="DUF594"/>
</dbReference>